<evidence type="ECO:0000313" key="1">
    <source>
        <dbReference type="EMBL" id="WAU02424.1"/>
    </source>
</evidence>
<sequence>MSAAPSVMPPADPHNSTVYLDWATLHAPAAEDEARALLALIQENGFEIYEKPGRFLDRVKYRARDLPVEQLPWFWDMTGHRIARRQPRHAAKAYGLARAAEEEHGLPVDEVYHRENTLLFARFGALPATVPAVHQRRLHATLEPRTAHQEFLRLLQAIAAGGAALPKDAHRRIQASGKAAGLSAEDGARALGDLLAAAKGTPLPDGLLEGAARVFATVPPEPTVRQALAELFPTSATDGGAWLRLLAATGIDEAMAEGRIVPAGGAAAWLSDFARHYSFLKTGRAVRRQAMPPELFALVPRMASRIKADDTPLCLHQTRFRRPRFDADLVDLCLASGLAVVDPGPRVELEFWGKESRRDMRALAADPVLGVRLAGTRYAPKPPPTGARLPLREGADPELHARVTRLLDALAEGGLGAAQEAVAELDTVLSPPAITALDGIDAALKDLDGIGPLLRTLRSGLPEELGWPALDDALAELNGAAGDGTWRSAAGRSEEPGTSGVARAEVGTAVAGVTCTWPVLTVFTRERAIAVDFAGRRGECTFSLPEDGAVHSVFYVGGSFLVGCSPDGHSTYARKAFWADRPEEVFEPAAALGMVPFGGSTDGALGYQFATADGTGRYDGERVLRPGGHEGIGYFEQQLNDGTRLWSSRLFGGERDNGAWREIDPVTGARTDRAGLPPFLAAEPPQGLVRTHDLQTLAPLPPGAPASPLGQADGVSGCRVLHWKRSAPRRYLLEGVDGRRAEFQVTRQGEDPWGIIRLPEGGAEAVVTEHDAMRCYSADDNSLLWQVRGFPQPKRRGRWAGSGQDAPMFPPPAFWHFLTPRDTASSGALRTVGEDAARALLETARTGDEDAVRAASARVLPGVTHPRILDGVVRAARAAATVAERREVISGRVALIGAGAQVRPAGEVADVALFAALRELVRPYVMSSRPGTRPATVTALAADGEFLRGRIDDGARRVSPPARPRDWAVLLGHIDAAAWRFAVETTAAEDVTALDALLRTWAATPFAEPGAWRLGRATGEALRPLCADGRAVATGMGDGRQQIAPDPKAPLDPAAEYRFVQPASAPVPEAATEVRTVTVTREDAARLRALLDLRAARGPVRITPEAVAAFVAGTGVRRAVAVWALAGLPTKNDGRTGTQRMLRAKPYQATVQVVREAEHLVARLGTDGRRRVLAAGPPDDPAELWTPGGPVAAAERMAAAWTALLGRQRQVDEELSAEVERELGLDDSFSSELSAPDGGSLLTEALRHLIATDEYGYPHVYPAAADGSPGKWPSRTMPYAGIASLLVWTLTERPVGDPATVGVPALCARLRERLDAPELLVDLHSHALDTDVAGVFGPALHPVAVTGPLPDSRRPPVLYDQGLLIVQAETSLSQVFLRPAGFSERGRYEYATRICTDLGHGALVAAIDRIRMLRDGVEALAERAAHTPVPAGGYEANPLLSVPELVDEAAAALAVGRDAAALYLQLLTLARPTDRNIRRWNGWTQTRHRTAQAELVACQAVLADKRSRAGRSVFIPGGWTDLKAPHLPLETAKLAAYGAISTERREIQAPFTRLLPPRPLHILFAEAWQSTR</sequence>
<name>A0ABY7IUC7_STRNI</name>
<dbReference type="Proteomes" id="UP001210169">
    <property type="component" value="Chromosome"/>
</dbReference>
<evidence type="ECO:0000313" key="2">
    <source>
        <dbReference type="Proteomes" id="UP001210169"/>
    </source>
</evidence>
<organism evidence="1 2">
    <name type="scientific">Streptomyces nigrescens</name>
    <dbReference type="NCBI Taxonomy" id="1920"/>
    <lineage>
        <taxon>Bacteria</taxon>
        <taxon>Bacillati</taxon>
        <taxon>Actinomycetota</taxon>
        <taxon>Actinomycetes</taxon>
        <taxon>Kitasatosporales</taxon>
        <taxon>Streptomycetaceae</taxon>
        <taxon>Streptomyces</taxon>
    </lineage>
</organism>
<proteinExistence type="predicted"/>
<dbReference type="EMBL" id="CP114203">
    <property type="protein sequence ID" value="WAU02424.1"/>
    <property type="molecule type" value="Genomic_DNA"/>
</dbReference>
<protein>
    <submittedName>
        <fullName evidence="1">Uncharacterized protein</fullName>
    </submittedName>
</protein>
<gene>
    <name evidence="1" type="ORF">STRNI_000460</name>
</gene>
<reference evidence="1 2" key="1">
    <citation type="submission" date="2022-12" db="EMBL/GenBank/DDBJ databases">
        <authorList>
            <person name="Ruckert C."/>
            <person name="Busche T."/>
            <person name="Kalinowski J."/>
            <person name="Wittmann C."/>
        </authorList>
    </citation>
    <scope>NUCLEOTIDE SEQUENCE [LARGE SCALE GENOMIC DNA]</scope>
    <source>
        <strain evidence="1 2">DSM 40276</strain>
    </source>
</reference>
<accession>A0ABY7IUC7</accession>
<dbReference type="GeneID" id="301329664"/>
<keyword evidence="2" id="KW-1185">Reference proteome</keyword>
<dbReference type="RefSeq" id="WP_277410410.1">
    <property type="nucleotide sequence ID" value="NZ_CP114203.1"/>
</dbReference>